<evidence type="ECO:0000313" key="3">
    <source>
        <dbReference type="Proteomes" id="UP001204015"/>
    </source>
</evidence>
<feature type="transmembrane region" description="Helical" evidence="1">
    <location>
        <begin position="65"/>
        <end position="82"/>
    </location>
</feature>
<feature type="transmembrane region" description="Helical" evidence="1">
    <location>
        <begin position="37"/>
        <end position="58"/>
    </location>
</feature>
<gene>
    <name evidence="2" type="ORF">NG821_06815</name>
</gene>
<protein>
    <submittedName>
        <fullName evidence="2">AzlD domain-containing protein</fullName>
    </submittedName>
</protein>
<sequence length="106" mass="11798">MTIPQQIITIGVAVAAIVFTRFLPFTLFRSGRKTPSWVLYLGKSLPPAIFALLVIYCLRDISFSIGGHGVIQLISVLVTFILHIRHRNMILSIAGGTLCYMILIRI</sequence>
<dbReference type="Pfam" id="PF05437">
    <property type="entry name" value="AzlD"/>
    <property type="match status" value="1"/>
</dbReference>
<keyword evidence="1" id="KW-0812">Transmembrane</keyword>
<dbReference type="EMBL" id="JAMXLY010000020">
    <property type="protein sequence ID" value="MCO6025552.1"/>
    <property type="molecule type" value="Genomic_DNA"/>
</dbReference>
<comment type="caution">
    <text evidence="2">The sequence shown here is derived from an EMBL/GenBank/DDBJ whole genome shotgun (WGS) entry which is preliminary data.</text>
</comment>
<evidence type="ECO:0000256" key="1">
    <source>
        <dbReference type="SAM" id="Phobius"/>
    </source>
</evidence>
<feature type="transmembrane region" description="Helical" evidence="1">
    <location>
        <begin position="7"/>
        <end position="25"/>
    </location>
</feature>
<name>A0ABT1BWU5_9BACT</name>
<dbReference type="InterPro" id="IPR008407">
    <property type="entry name" value="Brnchd-chn_aa_trnsp_AzlD"/>
</dbReference>
<organism evidence="2 3">
    <name type="scientific">Segatella cerevisiae</name>
    <dbReference type="NCBI Taxonomy" id="2053716"/>
    <lineage>
        <taxon>Bacteria</taxon>
        <taxon>Pseudomonadati</taxon>
        <taxon>Bacteroidota</taxon>
        <taxon>Bacteroidia</taxon>
        <taxon>Bacteroidales</taxon>
        <taxon>Prevotellaceae</taxon>
        <taxon>Segatella</taxon>
    </lineage>
</organism>
<dbReference type="PIRSF" id="PIRSF003203">
    <property type="entry name" value="AzlD"/>
    <property type="match status" value="1"/>
</dbReference>
<accession>A0ABT1BWU5</accession>
<keyword evidence="3" id="KW-1185">Reference proteome</keyword>
<evidence type="ECO:0000313" key="2">
    <source>
        <dbReference type="EMBL" id="MCO6025552.1"/>
    </source>
</evidence>
<dbReference type="RefSeq" id="WP_252760910.1">
    <property type="nucleotide sequence ID" value="NZ_JAMXLY010000020.1"/>
</dbReference>
<keyword evidence="1" id="KW-0472">Membrane</keyword>
<keyword evidence="1" id="KW-1133">Transmembrane helix</keyword>
<feature type="transmembrane region" description="Helical" evidence="1">
    <location>
        <begin position="88"/>
        <end position="104"/>
    </location>
</feature>
<dbReference type="Proteomes" id="UP001204015">
    <property type="component" value="Unassembled WGS sequence"/>
</dbReference>
<reference evidence="2 3" key="1">
    <citation type="submission" date="2022-06" db="EMBL/GenBank/DDBJ databases">
        <title>A taxonomic note on the genus Prevotella: Description of four novel genera and emended description of the genera Hallella and Xylanibacter.</title>
        <authorList>
            <person name="Hitch T.C.A."/>
        </authorList>
    </citation>
    <scope>NUCLEOTIDE SEQUENCE [LARGE SCALE GENOMIC DNA]</scope>
    <source>
        <strain evidence="2 3">DSM 100619</strain>
    </source>
</reference>
<proteinExistence type="predicted"/>